<reference evidence="1 2" key="1">
    <citation type="submission" date="2023-01" db="EMBL/GenBank/DDBJ databases">
        <title>Minimal conservation of predation-associated metabolite biosynthetic gene clusters underscores biosynthetic potential of Myxococcota including descriptions for ten novel species: Archangium lansinium sp. nov., Myxococcus landrumus sp. nov., Nannocystis bai.</title>
        <authorList>
            <person name="Ahearne A."/>
            <person name="Stevens C."/>
            <person name="Dowd S."/>
        </authorList>
    </citation>
    <scope>NUCLEOTIDE SEQUENCE [LARGE SCALE GENOMIC DNA]</scope>
    <source>
        <strain evidence="1 2">WIWO2</strain>
    </source>
</reference>
<dbReference type="InterPro" id="IPR050792">
    <property type="entry name" value="ADP-ribosylglycohydrolase"/>
</dbReference>
<comment type="caution">
    <text evidence="1">The sequence shown here is derived from an EMBL/GenBank/DDBJ whole genome shotgun (WGS) entry which is preliminary data.</text>
</comment>
<dbReference type="EMBL" id="JAQNDK010000001">
    <property type="protein sequence ID" value="MDC0678167.1"/>
    <property type="molecule type" value="Genomic_DNA"/>
</dbReference>
<protein>
    <submittedName>
        <fullName evidence="1">ADP-ribosylglycohydrolase family protein</fullName>
    </submittedName>
</protein>
<dbReference type="Proteomes" id="UP001217485">
    <property type="component" value="Unassembled WGS sequence"/>
</dbReference>
<organism evidence="1 2">
    <name type="scientific">Sorangium atrum</name>
    <dbReference type="NCBI Taxonomy" id="2995308"/>
    <lineage>
        <taxon>Bacteria</taxon>
        <taxon>Pseudomonadati</taxon>
        <taxon>Myxococcota</taxon>
        <taxon>Polyangia</taxon>
        <taxon>Polyangiales</taxon>
        <taxon>Polyangiaceae</taxon>
        <taxon>Sorangium</taxon>
    </lineage>
</organism>
<dbReference type="PANTHER" id="PTHR16222:SF12">
    <property type="entry name" value="ADP-RIBOSYLGLYCOHYDROLASE-RELATED"/>
    <property type="match status" value="1"/>
</dbReference>
<dbReference type="InterPro" id="IPR036705">
    <property type="entry name" value="Ribosyl_crysJ1_sf"/>
</dbReference>
<dbReference type="RefSeq" id="WP_272094940.1">
    <property type="nucleotide sequence ID" value="NZ_JAQNDK010000001.1"/>
</dbReference>
<dbReference type="SUPFAM" id="SSF101478">
    <property type="entry name" value="ADP-ribosylglycohydrolase"/>
    <property type="match status" value="1"/>
</dbReference>
<sequence>MAIETIPIDREDRLAGVLLGTAVGDALGLPREGLSRRRAARLFGASPIEHRFVLGRGMISDDAEHACMTAQALLAAPGDAARFARALAWQLRGWLASLPAGVGYATLRAILKLWLGFSPERSGVFSAGNGAAMRAPILGAALALTPSRIDSMVRASTRLTHTDPRAEEGARIIALAAAYAAVRTPEQVNPAELLLMLRERVEDEELRRRLDCAAELLGRRASAEDFARAIGLHEGVSGFIVDTAPAALFCWLAHPGDFRRAVEDVILLGGDADSTGAIVGGLAGATLGARGIPGAWLDGIADFPRSIAWMRRLGARLARVFRGEQGEGAVAGEERDARAEGPLGLFWPVLPLRNWVFLALALGHGFRRMLPPY</sequence>
<proteinExistence type="predicted"/>
<dbReference type="PANTHER" id="PTHR16222">
    <property type="entry name" value="ADP-RIBOSYLGLYCOHYDROLASE"/>
    <property type="match status" value="1"/>
</dbReference>
<evidence type="ECO:0000313" key="2">
    <source>
        <dbReference type="Proteomes" id="UP001217485"/>
    </source>
</evidence>
<gene>
    <name evidence="1" type="ORF">POL72_10515</name>
</gene>
<dbReference type="InterPro" id="IPR005502">
    <property type="entry name" value="Ribosyl_crysJ1"/>
</dbReference>
<dbReference type="Pfam" id="PF03747">
    <property type="entry name" value="ADP_ribosyl_GH"/>
    <property type="match status" value="1"/>
</dbReference>
<accession>A0ABT5BVI0</accession>
<dbReference type="Gene3D" id="1.10.4080.10">
    <property type="entry name" value="ADP-ribosylation/Crystallin J1"/>
    <property type="match status" value="1"/>
</dbReference>
<keyword evidence="2" id="KW-1185">Reference proteome</keyword>
<name>A0ABT5BVI0_9BACT</name>
<evidence type="ECO:0000313" key="1">
    <source>
        <dbReference type="EMBL" id="MDC0678167.1"/>
    </source>
</evidence>